<reference evidence="3" key="1">
    <citation type="submission" date="2014-11" db="EMBL/GenBank/DDBJ databases">
        <authorList>
            <person name="Otto D Thomas"/>
            <person name="Naeem Raeece"/>
        </authorList>
    </citation>
    <scope>NUCLEOTIDE SEQUENCE</scope>
</reference>
<dbReference type="Gene3D" id="3.40.50.720">
    <property type="entry name" value="NAD(P)-binding Rossmann-like Domain"/>
    <property type="match status" value="1"/>
</dbReference>
<dbReference type="Pfam" id="PF00106">
    <property type="entry name" value="adh_short"/>
    <property type="match status" value="1"/>
</dbReference>
<gene>
    <name evidence="3" type="ORF">Cvel_6884</name>
</gene>
<dbReference type="PANTHER" id="PTHR44269:SF1">
    <property type="entry name" value="DEHYDROGENASE_REDUCTASE SDR FAMILY MEMBER 7"/>
    <property type="match status" value="1"/>
</dbReference>
<dbReference type="SUPFAM" id="SSF51735">
    <property type="entry name" value="NAD(P)-binding Rossmann-fold domains"/>
    <property type="match status" value="1"/>
</dbReference>
<dbReference type="VEuPathDB" id="CryptoDB:Cvel_6884"/>
<protein>
    <recommendedName>
        <fullName evidence="2">Ketoreductase domain-containing protein</fullName>
    </recommendedName>
</protein>
<evidence type="ECO:0000259" key="2">
    <source>
        <dbReference type="SMART" id="SM00822"/>
    </source>
</evidence>
<comment type="similarity">
    <text evidence="1">Belongs to the short-chain dehydrogenases/reductases (SDR) family.</text>
</comment>
<dbReference type="SMART" id="SM00822">
    <property type="entry name" value="PKS_KR"/>
    <property type="match status" value="1"/>
</dbReference>
<dbReference type="EMBL" id="CDMZ01002724">
    <property type="protein sequence ID" value="CEM43605.1"/>
    <property type="molecule type" value="Genomic_DNA"/>
</dbReference>
<dbReference type="AlphaFoldDB" id="A0A0G4HI01"/>
<organism evidence="3">
    <name type="scientific">Chromera velia CCMP2878</name>
    <dbReference type="NCBI Taxonomy" id="1169474"/>
    <lineage>
        <taxon>Eukaryota</taxon>
        <taxon>Sar</taxon>
        <taxon>Alveolata</taxon>
        <taxon>Colpodellida</taxon>
        <taxon>Chromeraceae</taxon>
        <taxon>Chromera</taxon>
    </lineage>
</organism>
<evidence type="ECO:0000313" key="3">
    <source>
        <dbReference type="EMBL" id="CEM43605.1"/>
    </source>
</evidence>
<dbReference type="InterPro" id="IPR057326">
    <property type="entry name" value="KR_dom"/>
</dbReference>
<name>A0A0G4HI01_9ALVE</name>
<dbReference type="InterPro" id="IPR020904">
    <property type="entry name" value="Sc_DH/Rdtase_CS"/>
</dbReference>
<accession>A0A0G4HI01</accession>
<sequence>MLLVITAIFILFFAPLWLTFLLAVGVAIFLLRADADLCTLIAHQMMIQKKKSPISYPQQFVGKTVLVTGASSGLGEYLCYELAKQGAKLVLCARRETELQRVRQGCANSDKHVTVVLDLSDTDSHKKIAADAIEKAGGRIDVCVQNAGRSARGLVEDVLLKVDQDQLHLNTIGTISLTKAFLPHFIKNQGGHFVVVSSVAGKLGAPSSANYSASKAALMNYFSALRIETVDQGLHVTLVCPGPVASEGANNAITATGGTAKDEGCPTSSYDKRRMPTKRFAELMAAAMHAKLHETWISPHPELLYTYLAQYSPLFYSFLSTKLGPGRVRQFRAAQKKGS</sequence>
<dbReference type="PRINTS" id="PR00080">
    <property type="entry name" value="SDRFAMILY"/>
</dbReference>
<dbReference type="InterPro" id="IPR036291">
    <property type="entry name" value="NAD(P)-bd_dom_sf"/>
</dbReference>
<feature type="domain" description="Ketoreductase" evidence="2">
    <location>
        <begin position="63"/>
        <end position="247"/>
    </location>
</feature>
<dbReference type="PhylomeDB" id="A0A0G4HI01"/>
<dbReference type="PANTHER" id="PTHR44269">
    <property type="entry name" value="DEHYDROGENASE/REDUCTASE SDR FAMILY MEMBER 7-RELATED"/>
    <property type="match status" value="1"/>
</dbReference>
<dbReference type="PRINTS" id="PR00081">
    <property type="entry name" value="GDHRDH"/>
</dbReference>
<dbReference type="PROSITE" id="PS00061">
    <property type="entry name" value="ADH_SHORT"/>
    <property type="match status" value="1"/>
</dbReference>
<dbReference type="InterPro" id="IPR002347">
    <property type="entry name" value="SDR_fam"/>
</dbReference>
<proteinExistence type="inferred from homology"/>
<evidence type="ECO:0000256" key="1">
    <source>
        <dbReference type="RuleBase" id="RU000363"/>
    </source>
</evidence>
<dbReference type="InterPro" id="IPR053011">
    <property type="entry name" value="SDR_family_member_7"/>
</dbReference>